<dbReference type="InterPro" id="IPR041704">
    <property type="entry name" value="CFLE_GH18"/>
</dbReference>
<dbReference type="RefSeq" id="WP_066353836.1">
    <property type="nucleotide sequence ID" value="NZ_LOED01000021.1"/>
</dbReference>
<evidence type="ECO:0000313" key="5">
    <source>
        <dbReference type="Proteomes" id="UP000070427"/>
    </source>
</evidence>
<dbReference type="PANTHER" id="PTHR46066:SF2">
    <property type="entry name" value="CHITINASE DOMAIN-CONTAINING PROTEIN 1"/>
    <property type="match status" value="1"/>
</dbReference>
<keyword evidence="2 4" id="KW-0326">Glycosidase</keyword>
<reference evidence="4 5" key="1">
    <citation type="submission" date="2015-12" db="EMBL/GenBank/DDBJ databases">
        <title>Draft genome sequnece of Fervidicola ferrireducens strain Y170.</title>
        <authorList>
            <person name="Patel B.K."/>
        </authorList>
    </citation>
    <scope>NUCLEOTIDE SEQUENCE [LARGE SCALE GENOMIC DNA]</scope>
    <source>
        <strain evidence="4 5">Y170</strain>
    </source>
</reference>
<dbReference type="SMART" id="SM00636">
    <property type="entry name" value="Glyco_18"/>
    <property type="match status" value="1"/>
</dbReference>
<evidence type="ECO:0000256" key="1">
    <source>
        <dbReference type="ARBA" id="ARBA00022801"/>
    </source>
</evidence>
<dbReference type="GO" id="GO:0005975">
    <property type="term" value="P:carbohydrate metabolic process"/>
    <property type="evidence" value="ECO:0007669"/>
    <property type="project" value="InterPro"/>
</dbReference>
<proteinExistence type="predicted"/>
<comment type="caution">
    <text evidence="4">The sequence shown here is derived from an EMBL/GenBank/DDBJ whole genome shotgun (WGS) entry which is preliminary data.</text>
</comment>
<gene>
    <name evidence="4" type="primary">ydhD_3</name>
    <name evidence="4" type="ORF">AN618_16700</name>
</gene>
<dbReference type="Proteomes" id="UP000070427">
    <property type="component" value="Unassembled WGS sequence"/>
</dbReference>
<keyword evidence="5" id="KW-1185">Reference proteome</keyword>
<dbReference type="GO" id="GO:0008061">
    <property type="term" value="F:chitin binding"/>
    <property type="evidence" value="ECO:0007669"/>
    <property type="project" value="InterPro"/>
</dbReference>
<dbReference type="InterPro" id="IPR017853">
    <property type="entry name" value="GH"/>
</dbReference>
<dbReference type="CDD" id="cd02874">
    <property type="entry name" value="GH18_CFLE_spore_hydrolase"/>
    <property type="match status" value="1"/>
</dbReference>
<evidence type="ECO:0000256" key="2">
    <source>
        <dbReference type="ARBA" id="ARBA00023295"/>
    </source>
</evidence>
<dbReference type="AlphaFoldDB" id="A0A140L6A7"/>
<dbReference type="PANTHER" id="PTHR46066">
    <property type="entry name" value="CHITINASE DOMAIN-CONTAINING PROTEIN 1 FAMILY MEMBER"/>
    <property type="match status" value="1"/>
</dbReference>
<evidence type="ECO:0000259" key="3">
    <source>
        <dbReference type="PROSITE" id="PS51910"/>
    </source>
</evidence>
<feature type="domain" description="GH18" evidence="3">
    <location>
        <begin position="1"/>
        <end position="317"/>
    </location>
</feature>
<dbReference type="GO" id="GO:0016798">
    <property type="term" value="F:hydrolase activity, acting on glycosyl bonds"/>
    <property type="evidence" value="ECO:0007669"/>
    <property type="project" value="UniProtKB-KW"/>
</dbReference>
<dbReference type="FunCoup" id="A0A140L6A7">
    <property type="interactions" value="125"/>
</dbReference>
<dbReference type="SUPFAM" id="SSF51445">
    <property type="entry name" value="(Trans)glycosidases"/>
    <property type="match status" value="1"/>
</dbReference>
<dbReference type="Gene3D" id="3.20.20.80">
    <property type="entry name" value="Glycosidases"/>
    <property type="match status" value="1"/>
</dbReference>
<sequence>MNDSNCKYRENNWYYISTSQALKALEIHAYEIDFLIPFWYGITEKGTLVDQSQLEALLIARRSKLPILPIVHNFSDPQMAGLIHEVLTTPNIRQNLIFSIENLLITQNYAGVNIDFEFVPPEDRSYVNTFMEELYRRLSPRFRVTISVPAQLEDNPRHPFSGAFDYGTLSRFADQLNILAYDEHFSTPGPVASIGFVRRVLDYAITKIPRHKIKLGMAVYGYDWVETGGMPRTLSYQSAVNLARQYGATIIYDEDAQESTFTYTAYGVRHIVWFEDSRSFSAKLDLVIRYNLGGIGVWRLGLEDPRVWEVIRKKFPV</sequence>
<dbReference type="Pfam" id="PF00704">
    <property type="entry name" value="Glyco_hydro_18"/>
    <property type="match status" value="1"/>
</dbReference>
<dbReference type="InterPro" id="IPR029070">
    <property type="entry name" value="Chitinase_insertion_sf"/>
</dbReference>
<dbReference type="InterPro" id="IPR011583">
    <property type="entry name" value="Chitinase_II/V-like_cat"/>
</dbReference>
<dbReference type="InterPro" id="IPR001223">
    <property type="entry name" value="Glyco_hydro18_cat"/>
</dbReference>
<dbReference type="InParanoid" id="A0A140L6A7"/>
<dbReference type="Gene3D" id="3.10.50.10">
    <property type="match status" value="1"/>
</dbReference>
<protein>
    <submittedName>
        <fullName evidence="4">Putative sporulation-specific glycosylase YdhD</fullName>
        <ecNumber evidence="4">3.2.-.-</ecNumber>
    </submittedName>
</protein>
<keyword evidence="1 4" id="KW-0378">Hydrolase</keyword>
<organism evidence="4 5">
    <name type="scientific">Fervidicola ferrireducens</name>
    <dbReference type="NCBI Taxonomy" id="520764"/>
    <lineage>
        <taxon>Bacteria</taxon>
        <taxon>Bacillati</taxon>
        <taxon>Bacillota</taxon>
        <taxon>Clostridia</taxon>
        <taxon>Thermosediminibacterales</taxon>
        <taxon>Thermosediminibacteraceae</taxon>
        <taxon>Fervidicola</taxon>
    </lineage>
</organism>
<dbReference type="OrthoDB" id="9769314at2"/>
<evidence type="ECO:0000313" key="4">
    <source>
        <dbReference type="EMBL" id="KXG76082.1"/>
    </source>
</evidence>
<accession>A0A140L6A7</accession>
<dbReference type="PROSITE" id="PS51910">
    <property type="entry name" value="GH18_2"/>
    <property type="match status" value="1"/>
</dbReference>
<dbReference type="EMBL" id="LOED01000021">
    <property type="protein sequence ID" value="KXG76082.1"/>
    <property type="molecule type" value="Genomic_DNA"/>
</dbReference>
<dbReference type="EC" id="3.2.-.-" evidence="4"/>
<dbReference type="PATRIC" id="fig|520764.3.peg.1794"/>
<name>A0A140L6A7_9FIRM</name>
<dbReference type="STRING" id="520764.AN618_16700"/>